<dbReference type="GO" id="GO:0008270">
    <property type="term" value="F:zinc ion binding"/>
    <property type="evidence" value="ECO:0007669"/>
    <property type="project" value="UniProtKB-KW"/>
</dbReference>
<evidence type="ECO:0000259" key="7">
    <source>
        <dbReference type="PROSITE" id="PS50199"/>
    </source>
</evidence>
<proteinExistence type="predicted"/>
<name>A0AAV8ZIC0_9CUCU</name>
<evidence type="ECO:0000313" key="8">
    <source>
        <dbReference type="EMBL" id="KAJ8964422.1"/>
    </source>
</evidence>
<dbReference type="PROSITE" id="PS01358">
    <property type="entry name" value="ZF_RANBP2_1"/>
    <property type="match status" value="1"/>
</dbReference>
<feature type="coiled-coil region" evidence="5">
    <location>
        <begin position="116"/>
        <end position="143"/>
    </location>
</feature>
<evidence type="ECO:0000256" key="4">
    <source>
        <dbReference type="PROSITE-ProRule" id="PRU00322"/>
    </source>
</evidence>
<dbReference type="Proteomes" id="UP001162156">
    <property type="component" value="Unassembled WGS sequence"/>
</dbReference>
<keyword evidence="1" id="KW-0479">Metal-binding</keyword>
<evidence type="ECO:0000256" key="2">
    <source>
        <dbReference type="ARBA" id="ARBA00022771"/>
    </source>
</evidence>
<comment type="caution">
    <text evidence="8">The sequence shown here is derived from an EMBL/GenBank/DDBJ whole genome shotgun (WGS) entry which is preliminary data.</text>
</comment>
<sequence length="376" mass="42788">MKSESASAIKAKPETPKLERKSWKCPKCNLENEYWRIICHVCSAIKPYFDDFSSPTKIENKPDIKRSSPLVTKKERTPPKKLEFNLERSKTQIGFSALASYNANNKNKLEKAISVDQKSQKELDSKKEEREKLKKMLIEMKNSLPKRKSNIMMKQNSRTSIIVENPENIEVDMKENTLEKEKPVQKELEKPLQVIEPVLEKVDKSLAPQKTQEEKVAEILIGTTQTIYENIKVKKTDNPKPIKVSSAVQTNGVVKQVVPPSTIANLVKEESKKNNYELMRPKDFEDIYTDTNGTSAARIYANLARNDELSLQAKGMNNTDTIEINRLLRRLETSIAKGELTEAAIFAKELAQLKVNCSVIRQKPTPPKTEGENKGF</sequence>
<protein>
    <recommendedName>
        <fullName evidence="7">RanBP2-type domain-containing protein</fullName>
    </recommendedName>
</protein>
<dbReference type="PROSITE" id="PS50199">
    <property type="entry name" value="ZF_RANBP2_2"/>
    <property type="match status" value="1"/>
</dbReference>
<gene>
    <name evidence="8" type="ORF">NQ314_004921</name>
</gene>
<dbReference type="EMBL" id="JANEYF010001358">
    <property type="protein sequence ID" value="KAJ8964422.1"/>
    <property type="molecule type" value="Genomic_DNA"/>
</dbReference>
<feature type="compositionally biased region" description="Basic and acidic residues" evidence="6">
    <location>
        <begin position="11"/>
        <end position="21"/>
    </location>
</feature>
<evidence type="ECO:0000256" key="3">
    <source>
        <dbReference type="ARBA" id="ARBA00022833"/>
    </source>
</evidence>
<reference evidence="8" key="1">
    <citation type="journal article" date="2023" name="Insect Mol. Biol.">
        <title>Genome sequencing provides insights into the evolution of gene families encoding plant cell wall-degrading enzymes in longhorned beetles.</title>
        <authorList>
            <person name="Shin N.R."/>
            <person name="Okamura Y."/>
            <person name="Kirsch R."/>
            <person name="Pauchet Y."/>
        </authorList>
    </citation>
    <scope>NUCLEOTIDE SEQUENCE</scope>
    <source>
        <strain evidence="8">RBIC_L_NR</strain>
    </source>
</reference>
<feature type="region of interest" description="Disordered" evidence="6">
    <location>
        <begin position="1"/>
        <end position="21"/>
    </location>
</feature>
<keyword evidence="5" id="KW-0175">Coiled coil</keyword>
<dbReference type="InterPro" id="IPR036443">
    <property type="entry name" value="Znf_RanBP2_sf"/>
</dbReference>
<dbReference type="AlphaFoldDB" id="A0AAV8ZIC0"/>
<keyword evidence="2 4" id="KW-0863">Zinc-finger</keyword>
<keyword evidence="9" id="KW-1185">Reference proteome</keyword>
<evidence type="ECO:0000256" key="6">
    <source>
        <dbReference type="SAM" id="MobiDB-lite"/>
    </source>
</evidence>
<dbReference type="InterPro" id="IPR001876">
    <property type="entry name" value="Znf_RanBP2"/>
</dbReference>
<evidence type="ECO:0000256" key="1">
    <source>
        <dbReference type="ARBA" id="ARBA00022723"/>
    </source>
</evidence>
<keyword evidence="3" id="KW-0862">Zinc</keyword>
<dbReference type="SUPFAM" id="SSF90209">
    <property type="entry name" value="Ran binding protein zinc finger-like"/>
    <property type="match status" value="1"/>
</dbReference>
<evidence type="ECO:0000313" key="9">
    <source>
        <dbReference type="Proteomes" id="UP001162156"/>
    </source>
</evidence>
<organism evidence="8 9">
    <name type="scientific">Rhamnusium bicolor</name>
    <dbReference type="NCBI Taxonomy" id="1586634"/>
    <lineage>
        <taxon>Eukaryota</taxon>
        <taxon>Metazoa</taxon>
        <taxon>Ecdysozoa</taxon>
        <taxon>Arthropoda</taxon>
        <taxon>Hexapoda</taxon>
        <taxon>Insecta</taxon>
        <taxon>Pterygota</taxon>
        <taxon>Neoptera</taxon>
        <taxon>Endopterygota</taxon>
        <taxon>Coleoptera</taxon>
        <taxon>Polyphaga</taxon>
        <taxon>Cucujiformia</taxon>
        <taxon>Chrysomeloidea</taxon>
        <taxon>Cerambycidae</taxon>
        <taxon>Lepturinae</taxon>
        <taxon>Rhagiini</taxon>
        <taxon>Rhamnusium</taxon>
    </lineage>
</organism>
<accession>A0AAV8ZIC0</accession>
<feature type="non-terminal residue" evidence="8">
    <location>
        <position position="376"/>
    </location>
</feature>
<evidence type="ECO:0000256" key="5">
    <source>
        <dbReference type="SAM" id="Coils"/>
    </source>
</evidence>
<feature type="domain" description="RanBP2-type" evidence="7">
    <location>
        <begin position="19"/>
        <end position="48"/>
    </location>
</feature>